<dbReference type="InterPro" id="IPR029058">
    <property type="entry name" value="AB_hydrolase_fold"/>
</dbReference>
<accession>A0ABR3J7W5</accession>
<comment type="caution">
    <text evidence="3">The sequence shown here is derived from an EMBL/GenBank/DDBJ whole genome shotgun (WGS) entry which is preliminary data.</text>
</comment>
<evidence type="ECO:0000313" key="4">
    <source>
        <dbReference type="Proteomes" id="UP001556367"/>
    </source>
</evidence>
<name>A0ABR3J7W5_9AGAR</name>
<dbReference type="Pfam" id="PF09994">
    <property type="entry name" value="T6SS_Tle1-like_cat"/>
    <property type="match status" value="1"/>
</dbReference>
<evidence type="ECO:0000256" key="1">
    <source>
        <dbReference type="SAM" id="MobiDB-lite"/>
    </source>
</evidence>
<dbReference type="EMBL" id="JASNQZ010000011">
    <property type="protein sequence ID" value="KAL0951250.1"/>
    <property type="molecule type" value="Genomic_DNA"/>
</dbReference>
<organism evidence="3 4">
    <name type="scientific">Hohenbuehelia grisea</name>
    <dbReference type="NCBI Taxonomy" id="104357"/>
    <lineage>
        <taxon>Eukaryota</taxon>
        <taxon>Fungi</taxon>
        <taxon>Dikarya</taxon>
        <taxon>Basidiomycota</taxon>
        <taxon>Agaricomycotina</taxon>
        <taxon>Agaricomycetes</taxon>
        <taxon>Agaricomycetidae</taxon>
        <taxon>Agaricales</taxon>
        <taxon>Pleurotineae</taxon>
        <taxon>Pleurotaceae</taxon>
        <taxon>Hohenbuehelia</taxon>
    </lineage>
</organism>
<dbReference type="InterPro" id="IPR018712">
    <property type="entry name" value="Tle1-like_cat"/>
</dbReference>
<sequence length="509" mass="56293">MESVAATHEASLLFQTGPRAAGTVTPPVVSSQAPSPGHSKSPRRLPTEPLPHETPHARIRVKKRLVICCDGTWQDGIGVKTASTYTNILRLARTINNEDERFNPPIPQIVFYQSGVGTEKNFYSQFVEGATGSSLPSKVEEAYAFIAHNYFPGDEIFLFGFSRGAYTARMVAMLIGEIGILDRTDMEHFADIFVKLQELDKSEDERKKAALRKNLEPWTCHGSPGKKRADPDSDSFTIKIVGVFDTVGSLGLPEELTLVSPKTRSLFGFPDRHLGLHIERAYQALALNEMRADFDCTKFEQTEDGRRKNQVLKQCWFTGAHTDIGGGYDEHDLADITLAWMAAHIGDALQLDTKYLLTRPQPVAAWGKQPPHDSRTGLFSLSHKVQRKLPTATDNVTHETIHPSVKEQSSTTPEIQATLNLHPELLCELLPLEAELKYLWQYAPPTVTQSKVSVVQKAQALQDSGAKTEVVVTKDMKGEVKADGSASAQTLVRKIIEKVHSPKPEGDAH</sequence>
<feature type="region of interest" description="Disordered" evidence="1">
    <location>
        <begin position="15"/>
        <end position="55"/>
    </location>
</feature>
<dbReference type="PANTHER" id="PTHR33840:SF1">
    <property type="entry name" value="TLE1 PHOSPHOLIPASE DOMAIN-CONTAINING PROTEIN"/>
    <property type="match status" value="1"/>
</dbReference>
<dbReference type="PANTHER" id="PTHR33840">
    <property type="match status" value="1"/>
</dbReference>
<evidence type="ECO:0000313" key="3">
    <source>
        <dbReference type="EMBL" id="KAL0951250.1"/>
    </source>
</evidence>
<dbReference type="SUPFAM" id="SSF53474">
    <property type="entry name" value="alpha/beta-Hydrolases"/>
    <property type="match status" value="1"/>
</dbReference>
<protein>
    <recommendedName>
        <fullName evidence="2">T6SS Phospholipase effector Tle1-like catalytic domain-containing protein</fullName>
    </recommendedName>
</protein>
<gene>
    <name evidence="3" type="ORF">HGRIS_007968</name>
</gene>
<proteinExistence type="predicted"/>
<evidence type="ECO:0000259" key="2">
    <source>
        <dbReference type="Pfam" id="PF09994"/>
    </source>
</evidence>
<feature type="domain" description="T6SS Phospholipase effector Tle1-like catalytic" evidence="2">
    <location>
        <begin position="63"/>
        <end position="343"/>
    </location>
</feature>
<keyword evidence="4" id="KW-1185">Reference proteome</keyword>
<reference evidence="4" key="1">
    <citation type="submission" date="2024-06" db="EMBL/GenBank/DDBJ databases">
        <title>Multi-omics analyses provide insights into the biosynthesis of the anticancer antibiotic pleurotin in Hohenbuehelia grisea.</title>
        <authorList>
            <person name="Weaver J.A."/>
            <person name="Alberti F."/>
        </authorList>
    </citation>
    <scope>NUCLEOTIDE SEQUENCE [LARGE SCALE GENOMIC DNA]</scope>
    <source>
        <strain evidence="4">T-177</strain>
    </source>
</reference>
<dbReference type="Proteomes" id="UP001556367">
    <property type="component" value="Unassembled WGS sequence"/>
</dbReference>